<dbReference type="Proteomes" id="UP000214646">
    <property type="component" value="Unassembled WGS sequence"/>
</dbReference>
<protein>
    <submittedName>
        <fullName evidence="1">Uncharacterized protein</fullName>
    </submittedName>
</protein>
<reference evidence="2" key="1">
    <citation type="submission" date="2017-06" db="EMBL/GenBank/DDBJ databases">
        <title>Genome analysis of Fimbriiglobus ruber SP5, the first member of the order Planctomycetales with confirmed chitinolytic capability.</title>
        <authorList>
            <person name="Ravin N.V."/>
            <person name="Rakitin A.L."/>
            <person name="Ivanova A.A."/>
            <person name="Beletsky A.V."/>
            <person name="Kulichevskaya I.S."/>
            <person name="Mardanov A.V."/>
            <person name="Dedysh S.N."/>
        </authorList>
    </citation>
    <scope>NUCLEOTIDE SEQUENCE [LARGE SCALE GENOMIC DNA]</scope>
    <source>
        <strain evidence="2">SP5</strain>
    </source>
</reference>
<comment type="caution">
    <text evidence="1">The sequence shown here is derived from an EMBL/GenBank/DDBJ whole genome shotgun (WGS) entry which is preliminary data.</text>
</comment>
<evidence type="ECO:0000313" key="2">
    <source>
        <dbReference type="Proteomes" id="UP000214646"/>
    </source>
</evidence>
<name>A0A225D3J8_9BACT</name>
<organism evidence="1 2">
    <name type="scientific">Fimbriiglobus ruber</name>
    <dbReference type="NCBI Taxonomy" id="1908690"/>
    <lineage>
        <taxon>Bacteria</taxon>
        <taxon>Pseudomonadati</taxon>
        <taxon>Planctomycetota</taxon>
        <taxon>Planctomycetia</taxon>
        <taxon>Gemmatales</taxon>
        <taxon>Gemmataceae</taxon>
        <taxon>Fimbriiglobus</taxon>
    </lineage>
</organism>
<proteinExistence type="predicted"/>
<sequence>MAVQRVNTPEANGCGTTRLETGAVQFGDDWPGLFVRGDNAISLAGYIDYILPHLQAILDGRAPLPLKEFDLDHIDMAVGALSGIRRIIYEEVQCP</sequence>
<accession>A0A225D3J8</accession>
<dbReference type="EMBL" id="NIDE01000017">
    <property type="protein sequence ID" value="OWK36082.1"/>
    <property type="molecule type" value="Genomic_DNA"/>
</dbReference>
<evidence type="ECO:0000313" key="1">
    <source>
        <dbReference type="EMBL" id="OWK36082.1"/>
    </source>
</evidence>
<gene>
    <name evidence="1" type="ORF">FRUB_08645</name>
</gene>
<dbReference type="OrthoDB" id="9997060at2"/>
<dbReference type="RefSeq" id="WP_088259148.1">
    <property type="nucleotide sequence ID" value="NZ_NIDE01000017.1"/>
</dbReference>
<keyword evidence="2" id="KW-1185">Reference proteome</keyword>
<dbReference type="AlphaFoldDB" id="A0A225D3J8"/>